<keyword evidence="4" id="KW-1185">Reference proteome</keyword>
<organism evidence="3 4">
    <name type="scientific">Puccinia sorghi</name>
    <dbReference type="NCBI Taxonomy" id="27349"/>
    <lineage>
        <taxon>Eukaryota</taxon>
        <taxon>Fungi</taxon>
        <taxon>Dikarya</taxon>
        <taxon>Basidiomycota</taxon>
        <taxon>Pucciniomycotina</taxon>
        <taxon>Pucciniomycetes</taxon>
        <taxon>Pucciniales</taxon>
        <taxon>Pucciniaceae</taxon>
        <taxon>Puccinia</taxon>
    </lineage>
</organism>
<evidence type="ECO:0000313" key="3">
    <source>
        <dbReference type="EMBL" id="KNZ45418.1"/>
    </source>
</evidence>
<feature type="region of interest" description="Disordered" evidence="1">
    <location>
        <begin position="409"/>
        <end position="442"/>
    </location>
</feature>
<evidence type="ECO:0000256" key="2">
    <source>
        <dbReference type="SAM" id="Phobius"/>
    </source>
</evidence>
<dbReference type="VEuPathDB" id="FungiDB:VP01_813g1"/>
<feature type="compositionally biased region" description="Gly residues" evidence="1">
    <location>
        <begin position="429"/>
        <end position="442"/>
    </location>
</feature>
<name>A0A0L6UA57_9BASI</name>
<sequence length="539" mass="60115">MTKSCCVDLPIKFIAILYEVVSVDRYNVLEELGIKLEFKGGYLALVFRLTICWLFGFFFFLKEEKILNIYLEFIVIRIFEATVSIYISVGYSFESFLIKQHGSTKPVRFPTLHQLKKRLASWNKFQFSPSLVESHFPHGFESVMQYPQSVKLEEISFPQGSSSVDQLPGHDSAPDLQVPQPPLWSLYRRGGSCGSQRRSWHGTRGKLRWTKVNKGKYLLEFHRHVAPLHSITLSLPEVPKPATRSVRISQTCHSTSLNYSENLTPNILNTLSNQYPFNLFIFLFLKFLISSFSSPKSSANISTTDPLSSPCLVRRSFVLFITPAKLLILLILTTLFHILLSPKMFVVSFFCVTLLLVHLQPNSLFVFIPPGLTSTSGGEIAGGQIRGGFGFGGSSGHWADRSCFGGRCRGQDGPAEHRRGPEEQSNQGGAEGSGDQRGFGGAGTQWERGGAELWVGDVGFLGYRRGGDFIHIIIISYHHLTTKSGGKSGSQNLKITKRQNIHSLFPGCSVQKAVKRESVFSSETKGYLTHIGEGHSVTY</sequence>
<keyword evidence="2" id="KW-1133">Transmembrane helix</keyword>
<dbReference type="Proteomes" id="UP000037035">
    <property type="component" value="Unassembled WGS sequence"/>
</dbReference>
<evidence type="ECO:0000313" key="4">
    <source>
        <dbReference type="Proteomes" id="UP000037035"/>
    </source>
</evidence>
<feature type="transmembrane region" description="Helical" evidence="2">
    <location>
        <begin position="316"/>
        <end position="339"/>
    </location>
</feature>
<protein>
    <submittedName>
        <fullName evidence="3">Uncharacterized protein</fullName>
    </submittedName>
</protein>
<feature type="transmembrane region" description="Helical" evidence="2">
    <location>
        <begin position="73"/>
        <end position="93"/>
    </location>
</feature>
<keyword evidence="2" id="KW-0472">Membrane</keyword>
<comment type="caution">
    <text evidence="3">The sequence shown here is derived from an EMBL/GenBank/DDBJ whole genome shotgun (WGS) entry which is preliminary data.</text>
</comment>
<dbReference type="AlphaFoldDB" id="A0A0L6UA57"/>
<reference evidence="3 4" key="1">
    <citation type="submission" date="2015-08" db="EMBL/GenBank/DDBJ databases">
        <title>Next Generation Sequencing and Analysis of the Genome of Puccinia sorghi L Schw, the Causal Agent of Maize Common Rust.</title>
        <authorList>
            <person name="Rochi L."/>
            <person name="Burguener G."/>
            <person name="Darino M."/>
            <person name="Turjanski A."/>
            <person name="Kreff E."/>
            <person name="Dieguez M.J."/>
            <person name="Sacco F."/>
        </authorList>
    </citation>
    <scope>NUCLEOTIDE SEQUENCE [LARGE SCALE GENOMIC DNA]</scope>
    <source>
        <strain evidence="3 4">RO10H11247</strain>
    </source>
</reference>
<dbReference type="EMBL" id="LAVV01013649">
    <property type="protein sequence ID" value="KNZ45418.1"/>
    <property type="molecule type" value="Genomic_DNA"/>
</dbReference>
<feature type="transmembrane region" description="Helical" evidence="2">
    <location>
        <begin position="42"/>
        <end position="61"/>
    </location>
</feature>
<gene>
    <name evidence="3" type="ORF">VP01_813g1</name>
</gene>
<keyword evidence="2" id="KW-0812">Transmembrane</keyword>
<feature type="transmembrane region" description="Helical" evidence="2">
    <location>
        <begin position="345"/>
        <end position="368"/>
    </location>
</feature>
<evidence type="ECO:0000256" key="1">
    <source>
        <dbReference type="SAM" id="MobiDB-lite"/>
    </source>
</evidence>
<accession>A0A0L6UA57</accession>
<proteinExistence type="predicted"/>